<dbReference type="Gene3D" id="1.10.10.60">
    <property type="entry name" value="Homeodomain-like"/>
    <property type="match status" value="1"/>
</dbReference>
<evidence type="ECO:0000313" key="6">
    <source>
        <dbReference type="EMBL" id="KER33514.1"/>
    </source>
</evidence>
<dbReference type="KEGG" id="ovi:T265_00628"/>
<dbReference type="GO" id="GO:0005634">
    <property type="term" value="C:nucleus"/>
    <property type="evidence" value="ECO:0007669"/>
    <property type="project" value="UniProtKB-SubCell"/>
</dbReference>
<dbReference type="GO" id="GO:0030154">
    <property type="term" value="P:cell differentiation"/>
    <property type="evidence" value="ECO:0007669"/>
    <property type="project" value="TreeGrafter"/>
</dbReference>
<keyword evidence="2 3" id="KW-0539">Nucleus</keyword>
<sequence>MEISDPQESGTHPAVGLHLCQHLPQNECSTTQNGFLGSEYHRSQHIHLPDKPHHSLDEETSEQSNPYGTDLTPYAEAPLSNTLTESFLERESSAFVLNEHDGGTLSIIATYPLLTIIIFVRTFDQSMEISDPQESGTHPAVGLHLCQHLPQNECSTTQNGFLGSEYHRSQHIHLPDKPHHSREEETSEQSNPYGTELTPYAEAPLSNTLTESFLERESSAFVLNEHDGGTLSIIATYPLLTIIIFVRTFDQSMEISDPQESGTHPAVGLHLCQHLPQNECSTTQNGFLGSEYHRSQHIHLPDKPHHSREEETSEQSNPYGTELTPYAEAPLSNTLTESFLERESSAFVLNEHDGGTLYPASLGHGGDWSFERMLPYNHRHGAELNSRKDKFPIEKCASSETPTNGAPQLPNSFNEPPYSCRIRDIKEIPVTFDPPKISDTSHTFERSRTGDFLLMRQRGRRKPRILFSQAQIFELESRFKHQRYLSAQEREHLAATLKMSPQQIASSTCSRLIDLTDFVDPTSDKLEEFQTDCSSGLNLVIPQHVVWSFEVKIWFQNRRYKVKRQQQDRSLEQATALQHSIRRHAATAEKGSASRVFAVEGPILSPSARTNAVIPSSPFYADPQPLGQLKWFHESRDLADSVRCYPSVGDCVSGTFTQEPRSIQNFSSHYSFSQLFPEPWSHISPETRLNCFPYTPQIHSNLREVCAHSIQQQSSEDFNHTYTRFFQERARTMCGTLKDPDNINQHGNFADNSTANSHTKATDFQFEPSIDSIFRRGSSSGINFERCSPTKESTKIISYLAMKRLCNNGHSGYSGDDEPHWSLKDINQWHTTCPKVEGSSPITENAGTFAAPHLNGYLGGCCGFNDTQGPLVDSEGAMPNTEEASDSSNSQSNERPVDPEGYLPTPVHEDSRAVHVDPLNCTRTALEDWKRAFTQSLQAQGELYGWPYSGLE</sequence>
<dbReference type="AlphaFoldDB" id="A0A075AJJ9"/>
<dbReference type="RefSeq" id="XP_009162720.1">
    <property type="nucleotide sequence ID" value="XM_009164456.1"/>
</dbReference>
<dbReference type="SUPFAM" id="SSF46689">
    <property type="entry name" value="Homeodomain-like"/>
    <property type="match status" value="2"/>
</dbReference>
<keyword evidence="7" id="KW-1185">Reference proteome</keyword>
<dbReference type="GeneID" id="20314816"/>
<dbReference type="PANTHER" id="PTHR24340">
    <property type="entry name" value="HOMEOBOX PROTEIN NKX"/>
    <property type="match status" value="1"/>
</dbReference>
<feature type="compositionally biased region" description="Basic and acidic residues" evidence="4">
    <location>
        <begin position="47"/>
        <end position="57"/>
    </location>
</feature>
<dbReference type="CDD" id="cd00086">
    <property type="entry name" value="homeodomain"/>
    <property type="match status" value="1"/>
</dbReference>
<feature type="compositionally biased region" description="Basic and acidic residues" evidence="4">
    <location>
        <begin position="298"/>
        <end position="310"/>
    </location>
</feature>
<evidence type="ECO:0000256" key="1">
    <source>
        <dbReference type="ARBA" id="ARBA00004123"/>
    </source>
</evidence>
<comment type="subcellular location">
    <subcellularLocation>
        <location evidence="1 2 3">Nucleus</location>
    </subcellularLocation>
</comment>
<dbReference type="EMBL" id="KL596624">
    <property type="protein sequence ID" value="KER33514.1"/>
    <property type="molecule type" value="Genomic_DNA"/>
</dbReference>
<proteinExistence type="predicted"/>
<dbReference type="SMART" id="SM00389">
    <property type="entry name" value="HOX"/>
    <property type="match status" value="1"/>
</dbReference>
<gene>
    <name evidence="6" type="ORF">T265_00628</name>
</gene>
<feature type="DNA-binding region" description="Homeobox" evidence="2">
    <location>
        <begin position="460"/>
        <end position="566"/>
    </location>
</feature>
<accession>A0A075AJJ9</accession>
<dbReference type="InterPro" id="IPR050394">
    <property type="entry name" value="Homeobox_NK-like"/>
</dbReference>
<feature type="region of interest" description="Disordered" evidence="4">
    <location>
        <begin position="172"/>
        <end position="194"/>
    </location>
</feature>
<dbReference type="STRING" id="6198.A0A075AJJ9"/>
<evidence type="ECO:0000256" key="3">
    <source>
        <dbReference type="RuleBase" id="RU000682"/>
    </source>
</evidence>
<keyword evidence="2 3" id="KW-0238">DNA-binding</keyword>
<keyword evidence="2 3" id="KW-0371">Homeobox</keyword>
<dbReference type="Proteomes" id="UP000054324">
    <property type="component" value="Unassembled WGS sequence"/>
</dbReference>
<feature type="region of interest" description="Disordered" evidence="4">
    <location>
        <begin position="298"/>
        <end position="320"/>
    </location>
</feature>
<dbReference type="OrthoDB" id="3137333at2759"/>
<feature type="domain" description="Homeobox" evidence="5">
    <location>
        <begin position="458"/>
        <end position="565"/>
    </location>
</feature>
<feature type="region of interest" description="Disordered" evidence="4">
    <location>
        <begin position="47"/>
        <end position="74"/>
    </location>
</feature>
<dbReference type="Pfam" id="PF00046">
    <property type="entry name" value="Homeodomain"/>
    <property type="match status" value="1"/>
</dbReference>
<evidence type="ECO:0000256" key="2">
    <source>
        <dbReference type="PROSITE-ProRule" id="PRU00108"/>
    </source>
</evidence>
<dbReference type="InterPro" id="IPR001356">
    <property type="entry name" value="HD"/>
</dbReference>
<evidence type="ECO:0000313" key="7">
    <source>
        <dbReference type="Proteomes" id="UP000054324"/>
    </source>
</evidence>
<protein>
    <recommendedName>
        <fullName evidence="5">Homeobox domain-containing protein</fullName>
    </recommendedName>
</protein>
<dbReference type="CTD" id="20314816"/>
<evidence type="ECO:0000256" key="4">
    <source>
        <dbReference type="SAM" id="MobiDB-lite"/>
    </source>
</evidence>
<dbReference type="GO" id="GO:0000978">
    <property type="term" value="F:RNA polymerase II cis-regulatory region sequence-specific DNA binding"/>
    <property type="evidence" value="ECO:0007669"/>
    <property type="project" value="TreeGrafter"/>
</dbReference>
<feature type="compositionally biased region" description="Basic and acidic residues" evidence="4">
    <location>
        <begin position="172"/>
        <end position="184"/>
    </location>
</feature>
<organism evidence="6 7">
    <name type="scientific">Opisthorchis viverrini</name>
    <name type="common">Southeast Asian liver fluke</name>
    <dbReference type="NCBI Taxonomy" id="6198"/>
    <lineage>
        <taxon>Eukaryota</taxon>
        <taxon>Metazoa</taxon>
        <taxon>Spiralia</taxon>
        <taxon>Lophotrochozoa</taxon>
        <taxon>Platyhelminthes</taxon>
        <taxon>Trematoda</taxon>
        <taxon>Digenea</taxon>
        <taxon>Opisthorchiida</taxon>
        <taxon>Opisthorchiata</taxon>
        <taxon>Opisthorchiidae</taxon>
        <taxon>Opisthorchis</taxon>
    </lineage>
</organism>
<feature type="region of interest" description="Disordered" evidence="4">
    <location>
        <begin position="870"/>
        <end position="911"/>
    </location>
</feature>
<dbReference type="PANTHER" id="PTHR24340:SF111">
    <property type="entry name" value="HOMEOBOX DOMAIN-CONTAINING PROTEIN"/>
    <property type="match status" value="1"/>
</dbReference>
<evidence type="ECO:0000259" key="5">
    <source>
        <dbReference type="PROSITE" id="PS50071"/>
    </source>
</evidence>
<dbReference type="InterPro" id="IPR009057">
    <property type="entry name" value="Homeodomain-like_sf"/>
</dbReference>
<dbReference type="PROSITE" id="PS50071">
    <property type="entry name" value="HOMEOBOX_2"/>
    <property type="match status" value="1"/>
</dbReference>
<reference evidence="6 7" key="1">
    <citation type="submission" date="2013-11" db="EMBL/GenBank/DDBJ databases">
        <title>Opisthorchis viverrini - life in the bile duct.</title>
        <authorList>
            <person name="Young N.D."/>
            <person name="Nagarajan N."/>
            <person name="Lin S.J."/>
            <person name="Korhonen P.K."/>
            <person name="Jex A.R."/>
            <person name="Hall R.S."/>
            <person name="Safavi-Hemami H."/>
            <person name="Kaewkong W."/>
            <person name="Bertrand D."/>
            <person name="Gao S."/>
            <person name="Seet Q."/>
            <person name="Wongkham S."/>
            <person name="Teh B.T."/>
            <person name="Wongkham C."/>
            <person name="Intapan P.M."/>
            <person name="Maleewong W."/>
            <person name="Yang X."/>
            <person name="Hu M."/>
            <person name="Wang Z."/>
            <person name="Hofmann A."/>
            <person name="Sternberg P.W."/>
            <person name="Tan P."/>
            <person name="Wang J."/>
            <person name="Gasser R.B."/>
        </authorList>
    </citation>
    <scope>NUCLEOTIDE SEQUENCE [LARGE SCALE GENOMIC DNA]</scope>
</reference>
<name>A0A075AJJ9_OPIVI</name>
<dbReference type="GO" id="GO:0000981">
    <property type="term" value="F:DNA-binding transcription factor activity, RNA polymerase II-specific"/>
    <property type="evidence" value="ECO:0007669"/>
    <property type="project" value="TreeGrafter"/>
</dbReference>